<feature type="transmembrane region" description="Helical" evidence="4">
    <location>
        <begin position="60"/>
        <end position="83"/>
    </location>
</feature>
<feature type="transmembrane region" description="Helical" evidence="4">
    <location>
        <begin position="95"/>
        <end position="119"/>
    </location>
</feature>
<organism evidence="6 7">
    <name type="scientific">Teichococcus globiformis</name>
    <dbReference type="NCBI Taxonomy" id="2307229"/>
    <lineage>
        <taxon>Bacteria</taxon>
        <taxon>Pseudomonadati</taxon>
        <taxon>Pseudomonadota</taxon>
        <taxon>Alphaproteobacteria</taxon>
        <taxon>Acetobacterales</taxon>
        <taxon>Roseomonadaceae</taxon>
        <taxon>Roseomonas</taxon>
    </lineage>
</organism>
<feature type="transmembrane region" description="Helical" evidence="4">
    <location>
        <begin position="377"/>
        <end position="396"/>
    </location>
</feature>
<evidence type="ECO:0000259" key="5">
    <source>
        <dbReference type="PROSITE" id="PS50850"/>
    </source>
</evidence>
<evidence type="ECO:0000313" key="6">
    <source>
        <dbReference type="EMBL" id="MFC3126605.1"/>
    </source>
</evidence>
<dbReference type="InterPro" id="IPR036259">
    <property type="entry name" value="MFS_trans_sf"/>
</dbReference>
<evidence type="ECO:0000256" key="2">
    <source>
        <dbReference type="ARBA" id="ARBA00022989"/>
    </source>
</evidence>
<keyword evidence="1 4" id="KW-0812">Transmembrane</keyword>
<dbReference type="PANTHER" id="PTHR23537">
    <property type="match status" value="1"/>
</dbReference>
<dbReference type="SUPFAM" id="SSF103473">
    <property type="entry name" value="MFS general substrate transporter"/>
    <property type="match status" value="1"/>
</dbReference>
<feature type="transmembrane region" description="Helical" evidence="4">
    <location>
        <begin position="224"/>
        <end position="245"/>
    </location>
</feature>
<dbReference type="InterPro" id="IPR010645">
    <property type="entry name" value="MFS_4"/>
</dbReference>
<protein>
    <submittedName>
        <fullName evidence="6">YbfB/YjiJ family MFS transporter</fullName>
    </submittedName>
</protein>
<feature type="transmembrane region" description="Helical" evidence="4">
    <location>
        <begin position="345"/>
        <end position="371"/>
    </location>
</feature>
<evidence type="ECO:0000256" key="1">
    <source>
        <dbReference type="ARBA" id="ARBA00022692"/>
    </source>
</evidence>
<dbReference type="Proteomes" id="UP001595593">
    <property type="component" value="Unassembled WGS sequence"/>
</dbReference>
<name>A0ABV7G537_9PROT</name>
<sequence>MSNAAGDRPDSRLAGMALSVRGPRQVMHVAVSAAGSLSAGIGLARFAYVPLFPALVAAGWVDGAGAGLLGACNFTGYLAGALLGRHVGRRLGIPISLDLGMALVVMSFLFCAMPLGLFWLALWRALAGLAGGVMMALAGPAVQAAVPAERRAAAGGIVISGVAVGIVLGAVLVPALLEAGVVAAWLGLAAAAALLWLVIRRAWPAPAAEATQLPRSTPPPPRAGALLAAYGLSGAGMAAPMVYLADLAVRGHGLEGLAVSLLWVLFGLGGVAGTLGGGRWTAQLGGRRAMLIWMLVQVAALGVALLPGAWTVLLAALLSGFSGVGVSAVALTASRMLAGASVGILWVRATAIFAAAQALCGFGLAALFRVTAESHEAVFGTGLGFSILAVLLALAMPRG</sequence>
<feature type="transmembrane region" description="Helical" evidence="4">
    <location>
        <begin position="257"/>
        <end position="277"/>
    </location>
</feature>
<feature type="transmembrane region" description="Helical" evidence="4">
    <location>
        <begin position="153"/>
        <end position="177"/>
    </location>
</feature>
<feature type="transmembrane region" description="Helical" evidence="4">
    <location>
        <begin position="289"/>
        <end position="306"/>
    </location>
</feature>
<keyword evidence="3 4" id="KW-0472">Membrane</keyword>
<dbReference type="EMBL" id="JBHRTN010000018">
    <property type="protein sequence ID" value="MFC3126605.1"/>
    <property type="molecule type" value="Genomic_DNA"/>
</dbReference>
<feature type="transmembrane region" description="Helical" evidence="4">
    <location>
        <begin position="26"/>
        <end position="48"/>
    </location>
</feature>
<reference evidence="7" key="1">
    <citation type="journal article" date="2019" name="Int. J. Syst. Evol. Microbiol.">
        <title>The Global Catalogue of Microorganisms (GCM) 10K type strain sequencing project: providing services to taxonomists for standard genome sequencing and annotation.</title>
        <authorList>
            <consortium name="The Broad Institute Genomics Platform"/>
            <consortium name="The Broad Institute Genome Sequencing Center for Infectious Disease"/>
            <person name="Wu L."/>
            <person name="Ma J."/>
        </authorList>
    </citation>
    <scope>NUCLEOTIDE SEQUENCE [LARGE SCALE GENOMIC DNA]</scope>
    <source>
        <strain evidence="7">KCTC 52094</strain>
    </source>
</reference>
<dbReference type="InterPro" id="IPR020846">
    <property type="entry name" value="MFS_dom"/>
</dbReference>
<dbReference type="Gene3D" id="1.20.1250.20">
    <property type="entry name" value="MFS general substrate transporter like domains"/>
    <property type="match status" value="1"/>
</dbReference>
<evidence type="ECO:0000313" key="7">
    <source>
        <dbReference type="Proteomes" id="UP001595593"/>
    </source>
</evidence>
<feature type="domain" description="Major facilitator superfamily (MFS) profile" evidence="5">
    <location>
        <begin position="28"/>
        <end position="399"/>
    </location>
</feature>
<feature type="transmembrane region" description="Helical" evidence="4">
    <location>
        <begin position="125"/>
        <end position="146"/>
    </location>
</feature>
<feature type="transmembrane region" description="Helical" evidence="4">
    <location>
        <begin position="183"/>
        <end position="203"/>
    </location>
</feature>
<accession>A0ABV7G537</accession>
<keyword evidence="2 4" id="KW-1133">Transmembrane helix</keyword>
<evidence type="ECO:0000256" key="3">
    <source>
        <dbReference type="ARBA" id="ARBA00023136"/>
    </source>
</evidence>
<gene>
    <name evidence="6" type="ORF">ACFOD4_16190</name>
</gene>
<feature type="transmembrane region" description="Helical" evidence="4">
    <location>
        <begin position="312"/>
        <end position="333"/>
    </location>
</feature>
<dbReference type="PANTHER" id="PTHR23537:SF1">
    <property type="entry name" value="SUGAR TRANSPORTER"/>
    <property type="match status" value="1"/>
</dbReference>
<keyword evidence="7" id="KW-1185">Reference proteome</keyword>
<dbReference type="PROSITE" id="PS50850">
    <property type="entry name" value="MFS"/>
    <property type="match status" value="1"/>
</dbReference>
<dbReference type="RefSeq" id="WP_379598038.1">
    <property type="nucleotide sequence ID" value="NZ_JBHRTN010000018.1"/>
</dbReference>
<comment type="caution">
    <text evidence="6">The sequence shown here is derived from an EMBL/GenBank/DDBJ whole genome shotgun (WGS) entry which is preliminary data.</text>
</comment>
<proteinExistence type="predicted"/>
<dbReference type="Pfam" id="PF06779">
    <property type="entry name" value="MFS_4"/>
    <property type="match status" value="1"/>
</dbReference>
<evidence type="ECO:0000256" key="4">
    <source>
        <dbReference type="SAM" id="Phobius"/>
    </source>
</evidence>